<accession>F0V2D7</accession>
<protein>
    <submittedName>
        <fullName evidence="2">Uncharacterized protein</fullName>
    </submittedName>
</protein>
<evidence type="ECO:0000313" key="3">
    <source>
        <dbReference type="Proteomes" id="UP000008645"/>
    </source>
</evidence>
<dbReference type="EMBL" id="FQ790233">
    <property type="protein sequence ID" value="CBZ40818.1"/>
    <property type="molecule type" value="Genomic_DNA"/>
</dbReference>
<dbReference type="AlphaFoldDB" id="F0V2D7"/>
<proteinExistence type="predicted"/>
<evidence type="ECO:0000313" key="2">
    <source>
        <dbReference type="EMBL" id="CBZ40818.1"/>
    </source>
</evidence>
<dbReference type="OrthoDB" id="395927at2"/>
<gene>
    <name evidence="2" type="ORF">MSUIS_07250</name>
</gene>
<name>F0V2D7_MYCS3</name>
<organism evidence="2 3">
    <name type="scientific">Mycoplasma suis (strain KI_3806)</name>
    <dbReference type="NCBI Taxonomy" id="708248"/>
    <lineage>
        <taxon>Bacteria</taxon>
        <taxon>Bacillati</taxon>
        <taxon>Mycoplasmatota</taxon>
        <taxon>Mollicutes</taxon>
        <taxon>Mycoplasmataceae</taxon>
        <taxon>Mycoplasma</taxon>
    </lineage>
</organism>
<sequence length="426" mass="50107">MAAKLPLWLTTTAIFSSVSAPIIKNASDSIQSPNRTYHYFFRLPLFSSTNKEKTHLVDEDKARIEGYYKKYYSYPAFVNKITQYATSNMEGEGNPNFYIQVHKEKLEDHRELEWLKTVRLNQITVDRYYEKKSSDSELTSGNLFKELIKTENFLPQYTKSAQNALNQEAIDLYFKGVKIDQNEIKKLVYYPSESIGTKRWFVWLDKDLLRLKLNLGFHIWFFNQTNLQKHSSIRDLLEKEQTQKNEIKKKVKSLYKKLTEEEKNFFSLYYSSIWSNKQDKQSLAPQEISSEDINKIYNLLQEKGDKITIFKDHLLQVLEGGDKLGFESFFPNYITYASGPDALYALEGGNEFNSNVKVTITPDRRINSEWKVNEVLDLFKNYSIKNFTLRTTNSNKDQWPSLTFTNSPDKDYPIIREEYFVKNKVI</sequence>
<dbReference type="Proteomes" id="UP000008645">
    <property type="component" value="Chromosome"/>
</dbReference>
<evidence type="ECO:0000256" key="1">
    <source>
        <dbReference type="SAM" id="Coils"/>
    </source>
</evidence>
<keyword evidence="1" id="KW-0175">Coiled coil</keyword>
<dbReference type="RefSeq" id="WP_013609419.1">
    <property type="nucleotide sequence ID" value="NC_015153.1"/>
</dbReference>
<reference evidence="2 3" key="1">
    <citation type="journal article" date="2011" name="J. Bacteriol.">
        <title>Complete genome sequence of the hemotrophic Mycoplasma suis strain KI3806.</title>
        <authorList>
            <person name="Oehlerking J."/>
            <person name="Kube M."/>
            <person name="Felder K.M."/>
            <person name="Matter D."/>
            <person name="Wittenbrink M.M."/>
            <person name="Schwarzenbach S."/>
            <person name="Kramer M.M."/>
            <person name="Hoelzle K."/>
            <person name="Hoelzle L.E."/>
        </authorList>
    </citation>
    <scope>NUCLEOTIDE SEQUENCE [LARGE SCALE GENOMIC DNA]</scope>
    <source>
        <strain evidence="3">KI_3806</strain>
    </source>
</reference>
<dbReference type="HOGENOM" id="CLU_635882_0_0_14"/>
<dbReference type="KEGG" id="msk:MSUIS_07250"/>
<feature type="coiled-coil region" evidence="1">
    <location>
        <begin position="237"/>
        <end position="264"/>
    </location>
</feature>